<evidence type="ECO:0000313" key="10">
    <source>
        <dbReference type="Proteomes" id="UP000283850"/>
    </source>
</evidence>
<feature type="domain" description="RagB/SusD" evidence="7">
    <location>
        <begin position="755"/>
        <end position="848"/>
    </location>
</feature>
<evidence type="ECO:0000259" key="7">
    <source>
        <dbReference type="Pfam" id="PF07980"/>
    </source>
</evidence>
<accession>A0A412Y6E6</accession>
<dbReference type="Proteomes" id="UP000283850">
    <property type="component" value="Unassembled WGS sequence"/>
</dbReference>
<evidence type="ECO:0000259" key="8">
    <source>
        <dbReference type="Pfam" id="PF13004"/>
    </source>
</evidence>
<feature type="domain" description="BACON" evidence="8">
    <location>
        <begin position="253"/>
        <end position="311"/>
    </location>
</feature>
<comment type="similarity">
    <text evidence="2">Belongs to the SusD family.</text>
</comment>
<dbReference type="SUPFAM" id="SSF48452">
    <property type="entry name" value="TPR-like"/>
    <property type="match status" value="1"/>
</dbReference>
<dbReference type="Gene3D" id="1.25.40.390">
    <property type="match status" value="2"/>
</dbReference>
<evidence type="ECO:0000256" key="1">
    <source>
        <dbReference type="ARBA" id="ARBA00004442"/>
    </source>
</evidence>
<evidence type="ECO:0000256" key="3">
    <source>
        <dbReference type="ARBA" id="ARBA00022729"/>
    </source>
</evidence>
<dbReference type="InterPro" id="IPR012944">
    <property type="entry name" value="SusD_RagB_dom"/>
</dbReference>
<evidence type="ECO:0000256" key="5">
    <source>
        <dbReference type="ARBA" id="ARBA00023237"/>
    </source>
</evidence>
<dbReference type="InterPro" id="IPR013783">
    <property type="entry name" value="Ig-like_fold"/>
</dbReference>
<evidence type="ECO:0000256" key="6">
    <source>
        <dbReference type="SAM" id="SignalP"/>
    </source>
</evidence>
<dbReference type="EMBL" id="QRZF01000008">
    <property type="protein sequence ID" value="RGV52963.1"/>
    <property type="molecule type" value="Genomic_DNA"/>
</dbReference>
<keyword evidence="3 6" id="KW-0732">Signal</keyword>
<feature type="domain" description="BACON" evidence="8">
    <location>
        <begin position="72"/>
        <end position="129"/>
    </location>
</feature>
<evidence type="ECO:0000256" key="2">
    <source>
        <dbReference type="ARBA" id="ARBA00006275"/>
    </source>
</evidence>
<protein>
    <submittedName>
        <fullName evidence="9">RagB/SusD family nutrient uptake outer membrane protein</fullName>
    </submittedName>
</protein>
<comment type="subcellular location">
    <subcellularLocation>
        <location evidence="1">Cell outer membrane</location>
    </subcellularLocation>
</comment>
<dbReference type="Gene3D" id="2.60.40.10">
    <property type="entry name" value="Immunoglobulins"/>
    <property type="match status" value="3"/>
</dbReference>
<dbReference type="InterPro" id="IPR024361">
    <property type="entry name" value="BACON"/>
</dbReference>
<dbReference type="CDD" id="cd14948">
    <property type="entry name" value="BACON"/>
    <property type="match status" value="3"/>
</dbReference>
<comment type="caution">
    <text evidence="9">The sequence shown here is derived from an EMBL/GenBank/DDBJ whole genome shotgun (WGS) entry which is preliminary data.</text>
</comment>
<evidence type="ECO:0000256" key="4">
    <source>
        <dbReference type="ARBA" id="ARBA00023136"/>
    </source>
</evidence>
<dbReference type="AlphaFoldDB" id="A0A412Y6E6"/>
<dbReference type="PROSITE" id="PS51257">
    <property type="entry name" value="PROKAR_LIPOPROTEIN"/>
    <property type="match status" value="1"/>
</dbReference>
<feature type="domain" description="BACON" evidence="8">
    <location>
        <begin position="168"/>
        <end position="219"/>
    </location>
</feature>
<sequence>MKMRLFMKNTWQLFICLVFLAACSDDAVEDQTTISLPPETEALFEKGLNFTKDADTQSLEFTTTEDWSITAAETRNGEKWYRIYPTSGKAGEKADVSISVDKNETYDERSVAITINAGKVKKTLMISQKQTDALLVSSERMEVKQEGGTIDIEVKANVEYKAVIADDCQNWIKLAPSTTRGLSTSIIRFKIEANGERDKREGTIYITDGKLTKPVKVYQHGGDIILLNENEYPVGDRGETIKVELRSNCTYGIQMPDADWIKEAIMNRGMSSHTIYYTISPNETNESRRAKIIFYNKENTAIADTLTVIQAQKDAVVIDNKNIELKTPNDTIIAIDVNANVDVEIRPADTCQWITESAAARGLQLRKVYLKAAKNENFSPRRGRVLIKSKNGKDCDTLKIWQAGKPTTVKLEESELDVPMAGGTYRIKIEANVAVKMSKWKLLWPEGELGDEPSNDMTDDSIWSKDLFEYKNKPGIPYQATLSADGQYLEVKVDPAVSAKATSVAVKVYGEYENKEAQLIIRQDPDPTKVVQLQLAENGAAMFTSICTFSYQALQQMCTLEELYSRQSEKEQGYNRYLDFINHTLNPYNSYVSNAWDACYTTINRSLIINMGLENAVNDDITSSDSTAVVALMEMHRFLLYYEMVNLWGKAVYINKLQTDSYTGMPATLKAELLKLFVEPLLRSRDYLPGEKVAQTTVNDCFFPSRDLPSLLLARIYMEQEDWSKAKSMLAEVINSGRYQLGDLVYQLPAFQASSGNQNDMVANICFSYTEVLLNLAECEFRLGNSAQAEEYLNKVIVANIGSPAYSSEKLSAAKSGDGFMERLANTWQSQLKGTGTYFAFLKRNGIAEKFLDVPAWRLKFPIPQRELDMNRYMSQNEGY</sequence>
<organism evidence="9 10">
    <name type="scientific">Bacteroides intestinalis</name>
    <dbReference type="NCBI Taxonomy" id="329854"/>
    <lineage>
        <taxon>Bacteria</taxon>
        <taxon>Pseudomonadati</taxon>
        <taxon>Bacteroidota</taxon>
        <taxon>Bacteroidia</taxon>
        <taxon>Bacteroidales</taxon>
        <taxon>Bacteroidaceae</taxon>
        <taxon>Bacteroides</taxon>
    </lineage>
</organism>
<keyword evidence="4" id="KW-0472">Membrane</keyword>
<name>A0A412Y6E6_9BACE</name>
<feature type="chain" id="PRO_5019145717" evidence="6">
    <location>
        <begin position="28"/>
        <end position="880"/>
    </location>
</feature>
<evidence type="ECO:0000313" key="9">
    <source>
        <dbReference type="EMBL" id="RGV52963.1"/>
    </source>
</evidence>
<gene>
    <name evidence="9" type="ORF">DWW10_13485</name>
</gene>
<keyword evidence="5" id="KW-0998">Cell outer membrane</keyword>
<dbReference type="Pfam" id="PF07980">
    <property type="entry name" value="SusD_RagB"/>
    <property type="match status" value="1"/>
</dbReference>
<feature type="signal peptide" evidence="6">
    <location>
        <begin position="1"/>
        <end position="27"/>
    </location>
</feature>
<dbReference type="Pfam" id="PF13004">
    <property type="entry name" value="BACON"/>
    <property type="match status" value="3"/>
</dbReference>
<proteinExistence type="inferred from homology"/>
<dbReference type="InterPro" id="IPR011990">
    <property type="entry name" value="TPR-like_helical_dom_sf"/>
</dbReference>
<reference evidence="9 10" key="1">
    <citation type="submission" date="2018-08" db="EMBL/GenBank/DDBJ databases">
        <title>A genome reference for cultivated species of the human gut microbiota.</title>
        <authorList>
            <person name="Zou Y."/>
            <person name="Xue W."/>
            <person name="Luo G."/>
        </authorList>
    </citation>
    <scope>NUCLEOTIDE SEQUENCE [LARGE SCALE GENOMIC DNA]</scope>
    <source>
        <strain evidence="9 10">AF14-32</strain>
    </source>
</reference>